<sequence length="856" mass="98477">MLNPLNFISKFIKSSNQKELDRIAKIVEKVNSYESVIKEMADEEFPQKTIKFKKEISKGKNINDFLPEAFALVREASKRTRNERHYDVQILGGVVLHEGKIAEMRTGEGKTLTISLAAYLNALLGKGVHIVTVNDYLAKRDSYEMGEIYKFLGLTSGYINNDQDDYERKRNYNFDITYATNSELGFDYLRDNMKLSKEQMVQRGHTYTIVDEIDSCLIDEARTPLVISGAAEDKTEQYLAIDRLIKKLKPNHYEIDEKDKNILLTNDGINTVEEIFSNAGILKNNNFYDPENLSLVHHVNQSLKANHLFEKGKDYIIKDRSLKIIDELTGRILEGRRFGDGLHQALEAKEQIDIQAENQTLASITYQNYFKLYNKISGCTGTAATESQEFYEIYNLIVVIIPTDKKMIRKDWNDQIFRTEIEKNKAIIEKVIKCHQQGQPILVFTSSINKSEIYSKLLHDKEIKHIVLNAKNHENEAEIIANAGKKNSVIITTSISGRGVDIQLGGKKGNEPDTELLINKNKIKSLGGLYVIGTERMESRRVDNQARGRAGRQGDEGSSIFYVSLEDDLMRIFGSESMNNILQKLGLKDGESIDHPWINKALERAQQKVEARNFDIRKNLLKFDDVLNDQRHVIFSQRNSVMNSEQVFNYSDEFLSEIINHLISLKSQKLSTIKNNEFNNQLKILLGKSVDDKEFEDFTNLKNDDFKEKIISKFLDSRNERVSMLNQDKAKEIEKRIFLQCIDLNWKSHIQYLEQLRQVIGLRSYGQRDPLVEYKKEAFHLFESLLNKLKIDFVTILINLKVIQHNDTSTSNINKNETEISNNPKCILLQRKGEKISRNEKCEATGKKFKNCCGAL</sequence>
<comment type="subunit">
    <text evidence="13">Monomer and homodimer. Part of the essential Sec protein translocation apparatus which comprises SecA, SecYEG and auxiliary proteins SecDF-YajC and YidC.</text>
</comment>
<protein>
    <recommendedName>
        <fullName evidence="13 14">Protein translocase subunit SecA</fullName>
        <ecNumber evidence="13">7.4.2.8</ecNumber>
    </recommendedName>
</protein>
<feature type="domain" description="Helicase ATP-binding" evidence="15">
    <location>
        <begin position="91"/>
        <end position="249"/>
    </location>
</feature>
<comment type="similarity">
    <text evidence="2 13 14">Belongs to the SecA family.</text>
</comment>
<evidence type="ECO:0000259" key="16">
    <source>
        <dbReference type="PROSITE" id="PS51194"/>
    </source>
</evidence>
<dbReference type="PRINTS" id="PR00906">
    <property type="entry name" value="SECA"/>
</dbReference>
<dbReference type="InterPro" id="IPR000185">
    <property type="entry name" value="SecA"/>
</dbReference>
<dbReference type="Gene3D" id="3.90.1440.10">
    <property type="entry name" value="SecA, preprotein cross-linking domain"/>
    <property type="match status" value="1"/>
</dbReference>
<keyword evidence="5 13" id="KW-0963">Cytoplasm</keyword>
<dbReference type="SUPFAM" id="SSF81767">
    <property type="entry name" value="Pre-protein crosslinking domain of SecA"/>
    <property type="match status" value="1"/>
</dbReference>
<dbReference type="PANTHER" id="PTHR30612">
    <property type="entry name" value="SECA INNER MEMBRANE COMPONENT OF SEC PROTEIN SECRETION SYSTEM"/>
    <property type="match status" value="1"/>
</dbReference>
<feature type="domain" description="Helicase C-terminal" evidence="16">
    <location>
        <begin position="426"/>
        <end position="610"/>
    </location>
</feature>
<keyword evidence="7 13" id="KW-0547">Nucleotide-binding</keyword>
<dbReference type="PROSITE" id="PS51194">
    <property type="entry name" value="HELICASE_CTER"/>
    <property type="match status" value="1"/>
</dbReference>
<dbReference type="SUPFAM" id="SSF81886">
    <property type="entry name" value="Helical scaffold and wing domains of SecA"/>
    <property type="match status" value="1"/>
</dbReference>
<dbReference type="SMART" id="SM00490">
    <property type="entry name" value="HELICc"/>
    <property type="match status" value="1"/>
</dbReference>
<dbReference type="Pfam" id="PF21090">
    <property type="entry name" value="P-loop_SecA"/>
    <property type="match status" value="1"/>
</dbReference>
<organism evidence="18 19">
    <name type="scientific">Pelagibacter ubique</name>
    <dbReference type="NCBI Taxonomy" id="198252"/>
    <lineage>
        <taxon>Bacteria</taxon>
        <taxon>Pseudomonadati</taxon>
        <taxon>Pseudomonadota</taxon>
        <taxon>Alphaproteobacteria</taxon>
        <taxon>Candidatus Pelagibacterales</taxon>
        <taxon>Candidatus Pelagibacteraceae</taxon>
        <taxon>Candidatus Pelagibacter</taxon>
    </lineage>
</organism>
<gene>
    <name evidence="13" type="primary">secA</name>
    <name evidence="18" type="ORF">VP91_00002540</name>
</gene>
<evidence type="ECO:0000256" key="11">
    <source>
        <dbReference type="ARBA" id="ARBA00023010"/>
    </source>
</evidence>
<keyword evidence="8 13" id="KW-0067">ATP-binding</keyword>
<evidence type="ECO:0000256" key="12">
    <source>
        <dbReference type="ARBA" id="ARBA00023136"/>
    </source>
</evidence>
<evidence type="ECO:0000256" key="4">
    <source>
        <dbReference type="ARBA" id="ARBA00022475"/>
    </source>
</evidence>
<dbReference type="InterPro" id="IPR044722">
    <property type="entry name" value="SecA_SF2_C"/>
</dbReference>
<dbReference type="InterPro" id="IPR011116">
    <property type="entry name" value="SecA_Wing/Scaffold"/>
</dbReference>
<evidence type="ECO:0000256" key="1">
    <source>
        <dbReference type="ARBA" id="ARBA00004170"/>
    </source>
</evidence>
<dbReference type="InterPro" id="IPR036266">
    <property type="entry name" value="SecA_Wing/Scaffold_sf"/>
</dbReference>
<comment type="catalytic activity">
    <reaction evidence="13">
        <text>ATP + H2O + cellular proteinSide 1 = ADP + phosphate + cellular proteinSide 2.</text>
        <dbReference type="EC" id="7.4.2.8"/>
    </reaction>
</comment>
<dbReference type="Proteomes" id="UP001166004">
    <property type="component" value="Unassembled WGS sequence"/>
</dbReference>
<evidence type="ECO:0000256" key="2">
    <source>
        <dbReference type="ARBA" id="ARBA00007650"/>
    </source>
</evidence>
<feature type="binding site" evidence="13">
    <location>
        <position position="89"/>
    </location>
    <ligand>
        <name>ATP</name>
        <dbReference type="ChEBI" id="CHEBI:30616"/>
    </ligand>
</feature>
<evidence type="ECO:0000259" key="17">
    <source>
        <dbReference type="PROSITE" id="PS51196"/>
    </source>
</evidence>
<dbReference type="InterPro" id="IPR011115">
    <property type="entry name" value="SecA_DEAD"/>
</dbReference>
<dbReference type="InterPro" id="IPR027417">
    <property type="entry name" value="P-loop_NTPase"/>
</dbReference>
<evidence type="ECO:0000256" key="3">
    <source>
        <dbReference type="ARBA" id="ARBA00022448"/>
    </source>
</evidence>
<name>A0ABX1SZ52_PELUQ</name>
<dbReference type="Pfam" id="PF07517">
    <property type="entry name" value="SecA_DEAD"/>
    <property type="match status" value="1"/>
</dbReference>
<dbReference type="EMBL" id="LANA01000001">
    <property type="protein sequence ID" value="NMN67117.1"/>
    <property type="molecule type" value="Genomic_DNA"/>
</dbReference>
<evidence type="ECO:0000256" key="5">
    <source>
        <dbReference type="ARBA" id="ARBA00022490"/>
    </source>
</evidence>
<evidence type="ECO:0000256" key="14">
    <source>
        <dbReference type="RuleBase" id="RU003874"/>
    </source>
</evidence>
<dbReference type="NCBIfam" id="TIGR00963">
    <property type="entry name" value="secA"/>
    <property type="match status" value="1"/>
</dbReference>
<evidence type="ECO:0000256" key="10">
    <source>
        <dbReference type="ARBA" id="ARBA00022967"/>
    </source>
</evidence>
<feature type="domain" description="SecA family profile" evidence="17">
    <location>
        <begin position="5"/>
        <end position="594"/>
    </location>
</feature>
<keyword evidence="10 13" id="KW-1278">Translocase</keyword>
<comment type="caution">
    <text evidence="18">The sequence shown here is derived from an EMBL/GenBank/DDBJ whole genome shotgun (WGS) entry which is preliminary data.</text>
</comment>
<dbReference type="NCBIfam" id="NF009538">
    <property type="entry name" value="PRK12904.1"/>
    <property type="match status" value="1"/>
</dbReference>
<keyword evidence="6" id="KW-0997">Cell inner membrane</keyword>
<dbReference type="InterPro" id="IPR011130">
    <property type="entry name" value="SecA_preprotein_X-link_dom"/>
</dbReference>
<comment type="subcellular location">
    <subcellularLocation>
        <location evidence="13">Cell membrane</location>
        <topology evidence="13">Peripheral membrane protein</topology>
        <orientation evidence="13">Cytoplasmic side</orientation>
    </subcellularLocation>
    <subcellularLocation>
        <location evidence="13">Cytoplasm</location>
    </subcellularLocation>
    <subcellularLocation>
        <location evidence="1">Membrane</location>
        <topology evidence="1">Peripheral membrane protein</topology>
    </subcellularLocation>
    <text evidence="13">Distribution is 50-50.</text>
</comment>
<keyword evidence="9 13" id="KW-0653">Protein transport</keyword>
<evidence type="ECO:0000313" key="18">
    <source>
        <dbReference type="EMBL" id="NMN67117.1"/>
    </source>
</evidence>
<evidence type="ECO:0000256" key="8">
    <source>
        <dbReference type="ARBA" id="ARBA00022840"/>
    </source>
</evidence>
<dbReference type="Pfam" id="PF07516">
    <property type="entry name" value="SecA_SW"/>
    <property type="match status" value="1"/>
</dbReference>
<reference evidence="18 19" key="1">
    <citation type="submission" date="2019-07" db="EMBL/GenBank/DDBJ databases">
        <title>SAR11 Genome Evolution.</title>
        <authorList>
            <person name="Giovannoni S."/>
        </authorList>
    </citation>
    <scope>NUCLEOTIDE SEQUENCE [LARGE SCALE GENOMIC DNA]</scope>
    <source>
        <strain evidence="18 19">HTCC9565</strain>
    </source>
</reference>
<evidence type="ECO:0000256" key="13">
    <source>
        <dbReference type="HAMAP-Rule" id="MF_01382"/>
    </source>
</evidence>
<dbReference type="InterPro" id="IPR036670">
    <property type="entry name" value="SecA_X-link_sf"/>
</dbReference>
<evidence type="ECO:0000256" key="9">
    <source>
        <dbReference type="ARBA" id="ARBA00022927"/>
    </source>
</evidence>
<accession>A0ABX1SZ52</accession>
<keyword evidence="3 13" id="KW-0813">Transport</keyword>
<evidence type="ECO:0000256" key="6">
    <source>
        <dbReference type="ARBA" id="ARBA00022519"/>
    </source>
</evidence>
<dbReference type="CDD" id="cd18803">
    <property type="entry name" value="SF2_C_secA"/>
    <property type="match status" value="1"/>
</dbReference>
<evidence type="ECO:0000313" key="19">
    <source>
        <dbReference type="Proteomes" id="UP001166004"/>
    </source>
</evidence>
<dbReference type="Pfam" id="PF01043">
    <property type="entry name" value="SecA_PP_bind"/>
    <property type="match status" value="1"/>
</dbReference>
<proteinExistence type="inferred from homology"/>
<dbReference type="Gene3D" id="1.10.3060.10">
    <property type="entry name" value="Helical scaffold and wing domains of SecA"/>
    <property type="match status" value="1"/>
</dbReference>
<dbReference type="SMART" id="SM00958">
    <property type="entry name" value="SecA_PP_bind"/>
    <property type="match status" value="1"/>
</dbReference>
<dbReference type="InterPro" id="IPR014018">
    <property type="entry name" value="SecA_motor_DEAD"/>
</dbReference>
<dbReference type="InterPro" id="IPR014001">
    <property type="entry name" value="Helicase_ATP-bd"/>
</dbReference>
<dbReference type="PROSITE" id="PS51196">
    <property type="entry name" value="SECA_MOTOR_DEAD"/>
    <property type="match status" value="1"/>
</dbReference>
<dbReference type="SMART" id="SM00957">
    <property type="entry name" value="SecA_DEAD"/>
    <property type="match status" value="1"/>
</dbReference>
<dbReference type="Gene3D" id="3.40.50.300">
    <property type="entry name" value="P-loop containing nucleotide triphosphate hydrolases"/>
    <property type="match status" value="2"/>
</dbReference>
<comment type="function">
    <text evidence="13">Part of the Sec protein translocase complex. Interacts with the SecYEG preprotein conducting channel. Has a central role in coupling the hydrolysis of ATP to the transfer of proteins into and across the cell membrane, serving both as a receptor for the preprotein-SecB complex and as an ATP-driven molecular motor driving the stepwise translocation of polypeptide chains across the membrane.</text>
</comment>
<evidence type="ECO:0000259" key="15">
    <source>
        <dbReference type="PROSITE" id="PS51192"/>
    </source>
</evidence>
<dbReference type="EC" id="7.4.2.8" evidence="13"/>
<dbReference type="HAMAP" id="MF_01382">
    <property type="entry name" value="SecA"/>
    <property type="match status" value="1"/>
</dbReference>
<feature type="binding site" evidence="13">
    <location>
        <begin position="107"/>
        <end position="111"/>
    </location>
    <ligand>
        <name>ATP</name>
        <dbReference type="ChEBI" id="CHEBI:30616"/>
    </ligand>
</feature>
<dbReference type="NCBIfam" id="NF006630">
    <property type="entry name" value="PRK09200.1"/>
    <property type="match status" value="1"/>
</dbReference>
<evidence type="ECO:0000256" key="7">
    <source>
        <dbReference type="ARBA" id="ARBA00022741"/>
    </source>
</evidence>
<keyword evidence="19" id="KW-1185">Reference proteome</keyword>
<keyword evidence="12 13" id="KW-0472">Membrane</keyword>
<dbReference type="PROSITE" id="PS51192">
    <property type="entry name" value="HELICASE_ATP_BIND_1"/>
    <property type="match status" value="1"/>
</dbReference>
<dbReference type="SUPFAM" id="SSF52540">
    <property type="entry name" value="P-loop containing nucleoside triphosphate hydrolases"/>
    <property type="match status" value="2"/>
</dbReference>
<keyword evidence="4 13" id="KW-1003">Cell membrane</keyword>
<dbReference type="InterPro" id="IPR001650">
    <property type="entry name" value="Helicase_C-like"/>
</dbReference>
<dbReference type="RefSeq" id="WP_169035632.1">
    <property type="nucleotide sequence ID" value="NZ_LANA01000001.1"/>
</dbReference>
<dbReference type="PANTHER" id="PTHR30612:SF0">
    <property type="entry name" value="CHLOROPLAST PROTEIN-TRANSPORTING ATPASE"/>
    <property type="match status" value="1"/>
</dbReference>
<keyword evidence="11 13" id="KW-0811">Translocation</keyword>
<feature type="binding site" evidence="13">
    <location>
        <position position="501"/>
    </location>
    <ligand>
        <name>ATP</name>
        <dbReference type="ChEBI" id="CHEBI:30616"/>
    </ligand>
</feature>
<dbReference type="CDD" id="cd17928">
    <property type="entry name" value="DEXDc_SecA"/>
    <property type="match status" value="1"/>
</dbReference>